<feature type="region of interest" description="Disordered" evidence="1">
    <location>
        <begin position="35"/>
        <end position="60"/>
    </location>
</feature>
<keyword evidence="2" id="KW-0808">Transferase</keyword>
<comment type="caution">
    <text evidence="2">The sequence shown here is derived from an EMBL/GenBank/DDBJ whole genome shotgun (WGS) entry which is preliminary data.</text>
</comment>
<dbReference type="GO" id="GO:0003964">
    <property type="term" value="F:RNA-directed DNA polymerase activity"/>
    <property type="evidence" value="ECO:0007669"/>
    <property type="project" value="UniProtKB-KW"/>
</dbReference>
<evidence type="ECO:0000313" key="3">
    <source>
        <dbReference type="Proteomes" id="UP000634136"/>
    </source>
</evidence>
<protein>
    <submittedName>
        <fullName evidence="2">RNA-directed DNA polymerase</fullName>
    </submittedName>
</protein>
<keyword evidence="2" id="KW-0548">Nucleotidyltransferase</keyword>
<sequence>MEIIEGRNLQGHKNGAQLTSSIIFFRNTTKWRSRRETKETKGCPCGLTGDKSPSTGDDGGQRWLRRKQKLHSISIPSLTARQANELLAPISSREIEEAVFQIQTFKSPGQDGFPAAFFHRHWNIVKEDIGNMIRPLLENLISPNQNAFVKGESGSINVNSKFWPFRMEGNSSITSVSDLITFNDRNKRIKDHIDPSPIDCLQRSKRQVAYYIDAEKEGKGIIVKMENQRNNIRRNLRLTDTDIMRQGKILEIWKTTYSHAFGSA</sequence>
<name>A0A834XII9_9FABA</name>
<evidence type="ECO:0000256" key="1">
    <source>
        <dbReference type="SAM" id="MobiDB-lite"/>
    </source>
</evidence>
<proteinExistence type="predicted"/>
<dbReference type="AlphaFoldDB" id="A0A834XII9"/>
<dbReference type="OrthoDB" id="1303235at2759"/>
<keyword evidence="2" id="KW-0695">RNA-directed DNA polymerase</keyword>
<reference evidence="2" key="1">
    <citation type="submission" date="2020-09" db="EMBL/GenBank/DDBJ databases">
        <title>Genome-Enabled Discovery of Anthraquinone Biosynthesis in Senna tora.</title>
        <authorList>
            <person name="Kang S.-H."/>
            <person name="Pandey R.P."/>
            <person name="Lee C.-M."/>
            <person name="Sim J.-S."/>
            <person name="Jeong J.-T."/>
            <person name="Choi B.-S."/>
            <person name="Jung M."/>
            <person name="Ginzburg D."/>
            <person name="Zhao K."/>
            <person name="Won S.Y."/>
            <person name="Oh T.-J."/>
            <person name="Yu Y."/>
            <person name="Kim N.-H."/>
            <person name="Lee O.R."/>
            <person name="Lee T.-H."/>
            <person name="Bashyal P."/>
            <person name="Kim T.-S."/>
            <person name="Lee W.-H."/>
            <person name="Kawkins C."/>
            <person name="Kim C.-K."/>
            <person name="Kim J.S."/>
            <person name="Ahn B.O."/>
            <person name="Rhee S.Y."/>
            <person name="Sohng J.K."/>
        </authorList>
    </citation>
    <scope>NUCLEOTIDE SEQUENCE</scope>
    <source>
        <tissue evidence="2">Leaf</tissue>
    </source>
</reference>
<dbReference type="EMBL" id="JAAIUW010000001">
    <property type="protein sequence ID" value="KAF7843898.1"/>
    <property type="molecule type" value="Genomic_DNA"/>
</dbReference>
<keyword evidence="3" id="KW-1185">Reference proteome</keyword>
<accession>A0A834XII9</accession>
<dbReference type="Proteomes" id="UP000634136">
    <property type="component" value="Unassembled WGS sequence"/>
</dbReference>
<gene>
    <name evidence="2" type="ORF">G2W53_000803</name>
</gene>
<evidence type="ECO:0000313" key="2">
    <source>
        <dbReference type="EMBL" id="KAF7843898.1"/>
    </source>
</evidence>
<organism evidence="2 3">
    <name type="scientific">Senna tora</name>
    <dbReference type="NCBI Taxonomy" id="362788"/>
    <lineage>
        <taxon>Eukaryota</taxon>
        <taxon>Viridiplantae</taxon>
        <taxon>Streptophyta</taxon>
        <taxon>Embryophyta</taxon>
        <taxon>Tracheophyta</taxon>
        <taxon>Spermatophyta</taxon>
        <taxon>Magnoliopsida</taxon>
        <taxon>eudicotyledons</taxon>
        <taxon>Gunneridae</taxon>
        <taxon>Pentapetalae</taxon>
        <taxon>rosids</taxon>
        <taxon>fabids</taxon>
        <taxon>Fabales</taxon>
        <taxon>Fabaceae</taxon>
        <taxon>Caesalpinioideae</taxon>
        <taxon>Cassia clade</taxon>
        <taxon>Senna</taxon>
    </lineage>
</organism>